<feature type="transmembrane region" description="Helical" evidence="7">
    <location>
        <begin position="20"/>
        <end position="39"/>
    </location>
</feature>
<dbReference type="Pfam" id="PF01790">
    <property type="entry name" value="LGT"/>
    <property type="match status" value="1"/>
</dbReference>
<feature type="transmembrane region" description="Helical" evidence="7">
    <location>
        <begin position="233"/>
        <end position="253"/>
    </location>
</feature>
<keyword evidence="2 7" id="KW-1003">Cell membrane</keyword>
<comment type="pathway">
    <text evidence="7">Protein modification; lipoprotein biosynthesis (diacylglyceryl transfer).</text>
</comment>
<dbReference type="RefSeq" id="WP_148403445.1">
    <property type="nucleotide sequence ID" value="NZ_VSKK01000001.1"/>
</dbReference>
<protein>
    <recommendedName>
        <fullName evidence="7">Phosphatidylglycerol--prolipoprotein diacylglyceryl transferase</fullName>
        <ecNumber evidence="7">2.5.1.145</ecNumber>
    </recommendedName>
</protein>
<comment type="similarity">
    <text evidence="1 7">Belongs to the Lgt family.</text>
</comment>
<sequence length="266" mass="30435">MFPKLFDFSLPDFFSNLFGIEQVTIFTYAVLIALGSLFAGLYTKWRAKKELGIKNLPSTFFYMIFIAGFVGGKLFFYLQDPLLYIQKPSLLLDNFSGGFVFYGSFIVIIPYIIWYLKKHDISVLPMLDIFAITTTIVHAIGRLGCFSAGCCYGSPTESDFGIIFPTTNNIVVHPTQLYESTMLIGIMIILLIIKKHQQFKGQLFLIYLILYAFGRGILELFRGDERGFIINDILSHSQFIGLCLILVATYFYYRFFNQSNLQITKT</sequence>
<dbReference type="GO" id="GO:0005886">
    <property type="term" value="C:plasma membrane"/>
    <property type="evidence" value="ECO:0007669"/>
    <property type="project" value="UniProtKB-SubCell"/>
</dbReference>
<keyword evidence="6 7" id="KW-0472">Membrane</keyword>
<feature type="transmembrane region" description="Helical" evidence="7">
    <location>
        <begin position="99"/>
        <end position="117"/>
    </location>
</feature>
<feature type="transmembrane region" description="Helical" evidence="7">
    <location>
        <begin position="175"/>
        <end position="192"/>
    </location>
</feature>
<dbReference type="GO" id="GO:0042158">
    <property type="term" value="P:lipoprotein biosynthetic process"/>
    <property type="evidence" value="ECO:0007669"/>
    <property type="project" value="UniProtKB-UniRule"/>
</dbReference>
<dbReference type="Proteomes" id="UP000323720">
    <property type="component" value="Unassembled WGS sequence"/>
</dbReference>
<dbReference type="GO" id="GO:0008961">
    <property type="term" value="F:phosphatidylglycerol-prolipoprotein diacylglyceryl transferase activity"/>
    <property type="evidence" value="ECO:0007669"/>
    <property type="project" value="UniProtKB-UniRule"/>
</dbReference>
<evidence type="ECO:0000256" key="2">
    <source>
        <dbReference type="ARBA" id="ARBA00022475"/>
    </source>
</evidence>
<feature type="binding site" evidence="7">
    <location>
        <position position="142"/>
    </location>
    <ligand>
        <name>a 1,2-diacyl-sn-glycero-3-phospho-(1'-sn-glycerol)</name>
        <dbReference type="ChEBI" id="CHEBI:64716"/>
    </ligand>
</feature>
<evidence type="ECO:0000256" key="3">
    <source>
        <dbReference type="ARBA" id="ARBA00022679"/>
    </source>
</evidence>
<evidence type="ECO:0000256" key="1">
    <source>
        <dbReference type="ARBA" id="ARBA00007150"/>
    </source>
</evidence>
<evidence type="ECO:0000256" key="7">
    <source>
        <dbReference type="HAMAP-Rule" id="MF_01147"/>
    </source>
</evidence>
<evidence type="ECO:0000313" key="8">
    <source>
        <dbReference type="EMBL" id="TYB79712.1"/>
    </source>
</evidence>
<dbReference type="InterPro" id="IPR001640">
    <property type="entry name" value="Lgt"/>
</dbReference>
<keyword evidence="8" id="KW-0449">Lipoprotein</keyword>
<name>A0A5D0RDX9_9FLAO</name>
<keyword evidence="9" id="KW-1185">Reference proteome</keyword>
<feature type="transmembrane region" description="Helical" evidence="7">
    <location>
        <begin position="204"/>
        <end position="221"/>
    </location>
</feature>
<keyword evidence="4 7" id="KW-0812">Transmembrane</keyword>
<gene>
    <name evidence="7" type="primary">lgt</name>
    <name evidence="8" type="ORF">ES674_08170</name>
</gene>
<evidence type="ECO:0000313" key="9">
    <source>
        <dbReference type="Proteomes" id="UP000323720"/>
    </source>
</evidence>
<keyword evidence="5 7" id="KW-1133">Transmembrane helix</keyword>
<feature type="transmembrane region" description="Helical" evidence="7">
    <location>
        <begin position="129"/>
        <end position="155"/>
    </location>
</feature>
<dbReference type="EC" id="2.5.1.145" evidence="7"/>
<dbReference type="AlphaFoldDB" id="A0A5D0RDX9"/>
<comment type="catalytic activity">
    <reaction evidence="7">
        <text>L-cysteinyl-[prolipoprotein] + a 1,2-diacyl-sn-glycero-3-phospho-(1'-sn-glycerol) = an S-1,2-diacyl-sn-glyceryl-L-cysteinyl-[prolipoprotein] + sn-glycerol 1-phosphate + H(+)</text>
        <dbReference type="Rhea" id="RHEA:56712"/>
        <dbReference type="Rhea" id="RHEA-COMP:14679"/>
        <dbReference type="Rhea" id="RHEA-COMP:14680"/>
        <dbReference type="ChEBI" id="CHEBI:15378"/>
        <dbReference type="ChEBI" id="CHEBI:29950"/>
        <dbReference type="ChEBI" id="CHEBI:57685"/>
        <dbReference type="ChEBI" id="CHEBI:64716"/>
        <dbReference type="ChEBI" id="CHEBI:140658"/>
        <dbReference type="EC" id="2.5.1.145"/>
    </reaction>
</comment>
<evidence type="ECO:0000256" key="5">
    <source>
        <dbReference type="ARBA" id="ARBA00022989"/>
    </source>
</evidence>
<comment type="function">
    <text evidence="7">Catalyzes the transfer of the diacylglyceryl group from phosphatidylglycerol to the sulfhydryl group of the N-terminal cysteine of a prolipoprotein, the first step in the formation of mature lipoproteins.</text>
</comment>
<comment type="subcellular location">
    <subcellularLocation>
        <location evidence="7">Cell membrane</location>
        <topology evidence="7">Multi-pass membrane protein</topology>
    </subcellularLocation>
</comment>
<keyword evidence="3 7" id="KW-0808">Transferase</keyword>
<comment type="caution">
    <text evidence="8">The sequence shown here is derived from an EMBL/GenBank/DDBJ whole genome shotgun (WGS) entry which is preliminary data.</text>
</comment>
<dbReference type="UniPathway" id="UPA00664"/>
<evidence type="ECO:0000256" key="6">
    <source>
        <dbReference type="ARBA" id="ARBA00023136"/>
    </source>
</evidence>
<dbReference type="PANTHER" id="PTHR30589">
    <property type="entry name" value="PROLIPOPROTEIN DIACYLGLYCERYL TRANSFERASE"/>
    <property type="match status" value="1"/>
</dbReference>
<evidence type="ECO:0000256" key="4">
    <source>
        <dbReference type="ARBA" id="ARBA00022692"/>
    </source>
</evidence>
<accession>A0A5D0RDX9</accession>
<feature type="transmembrane region" description="Helical" evidence="7">
    <location>
        <begin position="60"/>
        <end position="79"/>
    </location>
</feature>
<dbReference type="HAMAP" id="MF_01147">
    <property type="entry name" value="Lgt"/>
    <property type="match status" value="1"/>
</dbReference>
<proteinExistence type="inferred from homology"/>
<dbReference type="PANTHER" id="PTHR30589:SF0">
    <property type="entry name" value="PHOSPHATIDYLGLYCEROL--PROLIPOPROTEIN DIACYLGLYCERYL TRANSFERASE"/>
    <property type="match status" value="1"/>
</dbReference>
<dbReference type="EMBL" id="VSKK01000001">
    <property type="protein sequence ID" value="TYB79712.1"/>
    <property type="molecule type" value="Genomic_DNA"/>
</dbReference>
<dbReference type="OrthoDB" id="871140at2"/>
<organism evidence="8 9">
    <name type="scientific">Bizionia myxarmorum</name>
    <dbReference type="NCBI Taxonomy" id="291186"/>
    <lineage>
        <taxon>Bacteria</taxon>
        <taxon>Pseudomonadati</taxon>
        <taxon>Bacteroidota</taxon>
        <taxon>Flavobacteriia</taxon>
        <taxon>Flavobacteriales</taxon>
        <taxon>Flavobacteriaceae</taxon>
        <taxon>Bizionia</taxon>
    </lineage>
</organism>
<reference evidence="8 9" key="1">
    <citation type="submission" date="2019-08" db="EMBL/GenBank/DDBJ databases">
        <title>Genomes of Antarctic Bizionia species.</title>
        <authorList>
            <person name="Bowman J.P."/>
        </authorList>
    </citation>
    <scope>NUCLEOTIDE SEQUENCE [LARGE SCALE GENOMIC DNA]</scope>
    <source>
        <strain evidence="8 9">ADA-4</strain>
    </source>
</reference>